<feature type="transmembrane region" description="Helical" evidence="7">
    <location>
        <begin position="93"/>
        <end position="113"/>
    </location>
</feature>
<evidence type="ECO:0000256" key="4">
    <source>
        <dbReference type="ARBA" id="ARBA00022692"/>
    </source>
</evidence>
<comment type="caution">
    <text evidence="9">The sequence shown here is derived from an EMBL/GenBank/DDBJ whole genome shotgun (WGS) entry which is preliminary data.</text>
</comment>
<organism evidence="9 10">
    <name type="scientific">Halobacterium litoreum</name>
    <dbReference type="NCBI Taxonomy" id="2039234"/>
    <lineage>
        <taxon>Archaea</taxon>
        <taxon>Methanobacteriati</taxon>
        <taxon>Methanobacteriota</taxon>
        <taxon>Stenosarchaea group</taxon>
        <taxon>Halobacteria</taxon>
        <taxon>Halobacteriales</taxon>
        <taxon>Halobacteriaceae</taxon>
        <taxon>Halobacterium</taxon>
    </lineage>
</organism>
<evidence type="ECO:0000259" key="8">
    <source>
        <dbReference type="PROSITE" id="PS50928"/>
    </source>
</evidence>
<comment type="similarity">
    <text evidence="7">Belongs to the binding-protein-dependent transport system permease family.</text>
</comment>
<keyword evidence="5 7" id="KW-1133">Transmembrane helix</keyword>
<evidence type="ECO:0000256" key="2">
    <source>
        <dbReference type="ARBA" id="ARBA00022448"/>
    </source>
</evidence>
<dbReference type="RefSeq" id="WP_232571148.1">
    <property type="nucleotide sequence ID" value="NZ_CP089466.1"/>
</dbReference>
<comment type="subcellular location">
    <subcellularLocation>
        <location evidence="1 7">Cell membrane</location>
        <topology evidence="1 7">Multi-pass membrane protein</topology>
    </subcellularLocation>
</comment>
<feature type="transmembrane region" description="Helical" evidence="7">
    <location>
        <begin position="21"/>
        <end position="42"/>
    </location>
</feature>
<dbReference type="PANTHER" id="PTHR30151">
    <property type="entry name" value="ALKANE SULFONATE ABC TRANSPORTER-RELATED, MEMBRANE SUBUNIT"/>
    <property type="match status" value="1"/>
</dbReference>
<name>A0ABD5NFK4_9EURY</name>
<keyword evidence="3" id="KW-1003">Cell membrane</keyword>
<evidence type="ECO:0000256" key="6">
    <source>
        <dbReference type="ARBA" id="ARBA00023136"/>
    </source>
</evidence>
<dbReference type="PANTHER" id="PTHR30151:SF0">
    <property type="entry name" value="ABC TRANSPORTER PERMEASE PROTEIN MJ0413-RELATED"/>
    <property type="match status" value="1"/>
</dbReference>
<evidence type="ECO:0000256" key="5">
    <source>
        <dbReference type="ARBA" id="ARBA00022989"/>
    </source>
</evidence>
<reference evidence="9 10" key="1">
    <citation type="journal article" date="2019" name="Int. J. Syst. Evol. Microbiol.">
        <title>The Global Catalogue of Microorganisms (GCM) 10K type strain sequencing project: providing services to taxonomists for standard genome sequencing and annotation.</title>
        <authorList>
            <consortium name="The Broad Institute Genomics Platform"/>
            <consortium name="The Broad Institute Genome Sequencing Center for Infectious Disease"/>
            <person name="Wu L."/>
            <person name="Ma J."/>
        </authorList>
    </citation>
    <scope>NUCLEOTIDE SEQUENCE [LARGE SCALE GENOMIC DNA]</scope>
    <source>
        <strain evidence="9 10">CGMCC 1.12562</strain>
    </source>
</reference>
<dbReference type="Pfam" id="PF00528">
    <property type="entry name" value="BPD_transp_1"/>
    <property type="match status" value="1"/>
</dbReference>
<dbReference type="AlphaFoldDB" id="A0ABD5NFK4"/>
<feature type="transmembrane region" description="Helical" evidence="7">
    <location>
        <begin position="134"/>
        <end position="162"/>
    </location>
</feature>
<proteinExistence type="inferred from homology"/>
<dbReference type="PROSITE" id="PS50928">
    <property type="entry name" value="ABC_TM1"/>
    <property type="match status" value="1"/>
</dbReference>
<dbReference type="InterPro" id="IPR035906">
    <property type="entry name" value="MetI-like_sf"/>
</dbReference>
<evidence type="ECO:0000313" key="10">
    <source>
        <dbReference type="Proteomes" id="UP001595660"/>
    </source>
</evidence>
<sequence>MSHATRDAFGAGDAENRGWRFAAGAAGVLGFVGVWAAAAALVTPDYFLPGPLPVARALAAEFTTDAPLALPVVGGTVDLPRAVTRLAQSSFHLVPGLLVGAVAGNALGLAVGYSERADAVATPVVRVLRPVPELAWITFAIVWFGIGHAGAAFIVAIGALWINYYGAYSGVRGVRDGYKEVAASLGVDTHSGMVRHVVLPAASPAMFAGFRTSVGRCLMIVVGAELFGAPGVGYEIINASNNLDMARSMAYMLLVSAVYICVDVAYAAAEARWFAWRQ</sequence>
<gene>
    <name evidence="9" type="ORF">ACFOKC_08325</name>
</gene>
<evidence type="ECO:0000313" key="9">
    <source>
        <dbReference type="EMBL" id="MFC3477729.1"/>
    </source>
</evidence>
<keyword evidence="10" id="KW-1185">Reference proteome</keyword>
<dbReference type="Proteomes" id="UP001595660">
    <property type="component" value="Unassembled WGS sequence"/>
</dbReference>
<evidence type="ECO:0000256" key="7">
    <source>
        <dbReference type="RuleBase" id="RU363032"/>
    </source>
</evidence>
<dbReference type="GeneID" id="69116337"/>
<dbReference type="EMBL" id="JBHRWN010000002">
    <property type="protein sequence ID" value="MFC3477729.1"/>
    <property type="molecule type" value="Genomic_DNA"/>
</dbReference>
<dbReference type="SUPFAM" id="SSF161098">
    <property type="entry name" value="MetI-like"/>
    <property type="match status" value="1"/>
</dbReference>
<keyword evidence="4 7" id="KW-0812">Transmembrane</keyword>
<dbReference type="InterPro" id="IPR000515">
    <property type="entry name" value="MetI-like"/>
</dbReference>
<accession>A0ABD5NFK4</accession>
<keyword evidence="6 7" id="KW-0472">Membrane</keyword>
<feature type="transmembrane region" description="Helical" evidence="7">
    <location>
        <begin position="249"/>
        <end position="269"/>
    </location>
</feature>
<protein>
    <submittedName>
        <fullName evidence="9">ABC transporter permease</fullName>
    </submittedName>
</protein>
<dbReference type="CDD" id="cd06261">
    <property type="entry name" value="TM_PBP2"/>
    <property type="match status" value="1"/>
</dbReference>
<feature type="transmembrane region" description="Helical" evidence="7">
    <location>
        <begin position="217"/>
        <end position="237"/>
    </location>
</feature>
<evidence type="ECO:0000256" key="1">
    <source>
        <dbReference type="ARBA" id="ARBA00004651"/>
    </source>
</evidence>
<dbReference type="GO" id="GO:0005886">
    <property type="term" value="C:plasma membrane"/>
    <property type="evidence" value="ECO:0007669"/>
    <property type="project" value="UniProtKB-SubCell"/>
</dbReference>
<evidence type="ECO:0000256" key="3">
    <source>
        <dbReference type="ARBA" id="ARBA00022475"/>
    </source>
</evidence>
<keyword evidence="2 7" id="KW-0813">Transport</keyword>
<feature type="domain" description="ABC transmembrane type-1" evidence="8">
    <location>
        <begin position="86"/>
        <end position="266"/>
    </location>
</feature>
<dbReference type="Gene3D" id="1.10.3720.10">
    <property type="entry name" value="MetI-like"/>
    <property type="match status" value="1"/>
</dbReference>